<dbReference type="GO" id="GO:0003700">
    <property type="term" value="F:DNA-binding transcription factor activity"/>
    <property type="evidence" value="ECO:0007669"/>
    <property type="project" value="InterPro"/>
</dbReference>
<reference evidence="5 6" key="1">
    <citation type="submission" date="2010-07" db="EMBL/GenBank/DDBJ databases">
        <title>The draft genome of Paenibacillus curdlanolyticus YK9.</title>
        <authorList>
            <consortium name="US DOE Joint Genome Institute (JGI-PGF)"/>
            <person name="Lucas S."/>
            <person name="Copeland A."/>
            <person name="Lapidus A."/>
            <person name="Cheng J.-F."/>
            <person name="Bruce D."/>
            <person name="Goodwin L."/>
            <person name="Pitluck S."/>
            <person name="Land M.L."/>
            <person name="Hauser L."/>
            <person name="Chang Y.-J."/>
            <person name="Jeffries C."/>
            <person name="Anderson I.J."/>
            <person name="Johnson E."/>
            <person name="Loganathan U."/>
            <person name="Mulhopadhyay B."/>
            <person name="Kyrpides N."/>
            <person name="Woyke T.J."/>
        </authorList>
    </citation>
    <scope>NUCLEOTIDE SEQUENCE [LARGE SCALE GENOMIC DNA]</scope>
    <source>
        <strain evidence="5 6">YK9</strain>
    </source>
</reference>
<dbReference type="EMBL" id="AEDD01000010">
    <property type="protein sequence ID" value="EFM09653.1"/>
    <property type="molecule type" value="Genomic_DNA"/>
</dbReference>
<evidence type="ECO:0000256" key="1">
    <source>
        <dbReference type="ARBA" id="ARBA00023015"/>
    </source>
</evidence>
<dbReference type="PANTHER" id="PTHR42756">
    <property type="entry name" value="TRANSCRIPTIONAL REGULATOR, MARR"/>
    <property type="match status" value="1"/>
</dbReference>
<keyword evidence="3" id="KW-0804">Transcription</keyword>
<organism evidence="5 6">
    <name type="scientific">Paenibacillus curdlanolyticus YK9</name>
    <dbReference type="NCBI Taxonomy" id="717606"/>
    <lineage>
        <taxon>Bacteria</taxon>
        <taxon>Bacillati</taxon>
        <taxon>Bacillota</taxon>
        <taxon>Bacilli</taxon>
        <taxon>Bacillales</taxon>
        <taxon>Paenibacillaceae</taxon>
        <taxon>Paenibacillus</taxon>
    </lineage>
</organism>
<dbReference type="PANTHER" id="PTHR42756:SF1">
    <property type="entry name" value="TRANSCRIPTIONAL REPRESSOR OF EMRAB OPERON"/>
    <property type="match status" value="1"/>
</dbReference>
<evidence type="ECO:0000313" key="6">
    <source>
        <dbReference type="Proteomes" id="UP000005387"/>
    </source>
</evidence>
<dbReference type="InterPro" id="IPR036390">
    <property type="entry name" value="WH_DNA-bd_sf"/>
</dbReference>
<keyword evidence="6" id="KW-1185">Reference proteome</keyword>
<proteinExistence type="predicted"/>
<keyword evidence="1" id="KW-0805">Transcription regulation</keyword>
<dbReference type="eggNOG" id="COG1846">
    <property type="taxonomic scope" value="Bacteria"/>
</dbReference>
<evidence type="ECO:0000256" key="3">
    <source>
        <dbReference type="ARBA" id="ARBA00023163"/>
    </source>
</evidence>
<accession>E0IDJ8</accession>
<evidence type="ECO:0000259" key="4">
    <source>
        <dbReference type="PROSITE" id="PS50995"/>
    </source>
</evidence>
<gene>
    <name evidence="5" type="ORF">PaecuDRAFT_3702</name>
</gene>
<dbReference type="STRING" id="717606.PaecuDRAFT_3702"/>
<dbReference type="Pfam" id="PF12802">
    <property type="entry name" value="MarR_2"/>
    <property type="match status" value="1"/>
</dbReference>
<evidence type="ECO:0000313" key="5">
    <source>
        <dbReference type="EMBL" id="EFM09653.1"/>
    </source>
</evidence>
<protein>
    <submittedName>
        <fullName evidence="5">Transcriptional regulator, MarR family</fullName>
    </submittedName>
</protein>
<dbReference type="InterPro" id="IPR000835">
    <property type="entry name" value="HTH_MarR-typ"/>
</dbReference>
<dbReference type="InterPro" id="IPR036388">
    <property type="entry name" value="WH-like_DNA-bd_sf"/>
</dbReference>
<name>E0IDJ8_9BACL</name>
<keyword evidence="2" id="KW-0238">DNA-binding</keyword>
<dbReference type="Gene3D" id="1.10.10.10">
    <property type="entry name" value="Winged helix-like DNA-binding domain superfamily/Winged helix DNA-binding domain"/>
    <property type="match status" value="1"/>
</dbReference>
<dbReference type="AlphaFoldDB" id="E0IDJ8"/>
<dbReference type="Proteomes" id="UP000005387">
    <property type="component" value="Unassembled WGS sequence"/>
</dbReference>
<dbReference type="SMART" id="SM00347">
    <property type="entry name" value="HTH_MARR"/>
    <property type="match status" value="1"/>
</dbReference>
<dbReference type="PROSITE" id="PS50995">
    <property type="entry name" value="HTH_MARR_2"/>
    <property type="match status" value="1"/>
</dbReference>
<dbReference type="SUPFAM" id="SSF46785">
    <property type="entry name" value="Winged helix' DNA-binding domain"/>
    <property type="match status" value="1"/>
</dbReference>
<feature type="domain" description="HTH marR-type" evidence="4">
    <location>
        <begin position="1"/>
        <end position="134"/>
    </location>
</feature>
<evidence type="ECO:0000256" key="2">
    <source>
        <dbReference type="ARBA" id="ARBA00023125"/>
    </source>
</evidence>
<dbReference type="GO" id="GO:0003677">
    <property type="term" value="F:DNA binding"/>
    <property type="evidence" value="ECO:0007669"/>
    <property type="project" value="UniProtKB-KW"/>
</dbReference>
<sequence length="147" mass="16589">MLLQQMIAFLTAVHETQHELSKDIPMGDITPLQYGILEYIAVQQPVTLSQISDCKHLSMPNASRELRKLTDSGLCEKYADAADKRKQAIRLTAEGQSFMNGAFGQMEVKFRHRIQHLSDEQLHQVYDAIELLQATLFRASSEDGVKA</sequence>